<dbReference type="Pfam" id="PF00296">
    <property type="entry name" value="Bac_luciferase"/>
    <property type="match status" value="1"/>
</dbReference>
<protein>
    <submittedName>
        <fullName evidence="6">LLM class flavin-dependent oxidoreductase</fullName>
    </submittedName>
</protein>
<dbReference type="PANTHER" id="PTHR30011">
    <property type="entry name" value="ALKANESULFONATE MONOOXYGENASE-RELATED"/>
    <property type="match status" value="1"/>
</dbReference>
<dbReference type="GO" id="GO:0004497">
    <property type="term" value="F:monooxygenase activity"/>
    <property type="evidence" value="ECO:0007669"/>
    <property type="project" value="UniProtKB-KW"/>
</dbReference>
<dbReference type="PANTHER" id="PTHR30011:SF16">
    <property type="entry name" value="C2H2 FINGER DOMAIN TRANSCRIPTION FACTOR (EUROFUNG)-RELATED"/>
    <property type="match status" value="1"/>
</dbReference>
<organism evidence="6 7">
    <name type="scientific">Actinomadura barringtoniae</name>
    <dbReference type="NCBI Taxonomy" id="1427535"/>
    <lineage>
        <taxon>Bacteria</taxon>
        <taxon>Bacillati</taxon>
        <taxon>Actinomycetota</taxon>
        <taxon>Actinomycetes</taxon>
        <taxon>Streptosporangiales</taxon>
        <taxon>Thermomonosporaceae</taxon>
        <taxon>Actinomadura</taxon>
    </lineage>
</organism>
<dbReference type="GO" id="GO:0016705">
    <property type="term" value="F:oxidoreductase activity, acting on paired donors, with incorporation or reduction of molecular oxygen"/>
    <property type="evidence" value="ECO:0007669"/>
    <property type="project" value="InterPro"/>
</dbReference>
<keyword evidence="1" id="KW-0285">Flavoprotein</keyword>
<evidence type="ECO:0000313" key="6">
    <source>
        <dbReference type="EMBL" id="MBO2449644.1"/>
    </source>
</evidence>
<keyword evidence="2" id="KW-0288">FMN</keyword>
<comment type="caution">
    <text evidence="6">The sequence shown here is derived from an EMBL/GenBank/DDBJ whole genome shotgun (WGS) entry which is preliminary data.</text>
</comment>
<feature type="domain" description="Luciferase-like" evidence="5">
    <location>
        <begin position="15"/>
        <end position="213"/>
    </location>
</feature>
<accession>A0A939PI76</accession>
<keyword evidence="3" id="KW-0560">Oxidoreductase</keyword>
<dbReference type="SUPFAM" id="SSF51679">
    <property type="entry name" value="Bacterial luciferase-like"/>
    <property type="match status" value="1"/>
</dbReference>
<keyword evidence="4" id="KW-0503">Monooxygenase</keyword>
<dbReference type="AlphaFoldDB" id="A0A939PI76"/>
<dbReference type="InterPro" id="IPR036661">
    <property type="entry name" value="Luciferase-like_sf"/>
</dbReference>
<evidence type="ECO:0000313" key="7">
    <source>
        <dbReference type="Proteomes" id="UP000669179"/>
    </source>
</evidence>
<evidence type="ECO:0000256" key="4">
    <source>
        <dbReference type="ARBA" id="ARBA00023033"/>
    </source>
</evidence>
<dbReference type="InterPro" id="IPR011251">
    <property type="entry name" value="Luciferase-like_dom"/>
</dbReference>
<evidence type="ECO:0000256" key="1">
    <source>
        <dbReference type="ARBA" id="ARBA00022630"/>
    </source>
</evidence>
<dbReference type="RefSeq" id="WP_208257521.1">
    <property type="nucleotide sequence ID" value="NZ_JAGEOJ010000008.1"/>
</dbReference>
<evidence type="ECO:0000256" key="2">
    <source>
        <dbReference type="ARBA" id="ARBA00022643"/>
    </source>
</evidence>
<gene>
    <name evidence="6" type="ORF">J4573_21260</name>
</gene>
<dbReference type="Gene3D" id="3.20.20.30">
    <property type="entry name" value="Luciferase-like domain"/>
    <property type="match status" value="1"/>
</dbReference>
<reference evidence="6" key="1">
    <citation type="submission" date="2021-03" db="EMBL/GenBank/DDBJ databases">
        <authorList>
            <person name="Kanchanasin P."/>
            <person name="Saeng-In P."/>
            <person name="Phongsopitanun W."/>
            <person name="Yuki M."/>
            <person name="Kudo T."/>
            <person name="Ohkuma M."/>
            <person name="Tanasupawat S."/>
        </authorList>
    </citation>
    <scope>NUCLEOTIDE SEQUENCE</scope>
    <source>
        <strain evidence="6">GKU 128</strain>
    </source>
</reference>
<name>A0A939PI76_9ACTN</name>
<dbReference type="Proteomes" id="UP000669179">
    <property type="component" value="Unassembled WGS sequence"/>
</dbReference>
<dbReference type="EMBL" id="JAGEOJ010000008">
    <property type="protein sequence ID" value="MBO2449644.1"/>
    <property type="molecule type" value="Genomic_DNA"/>
</dbReference>
<sequence length="278" mass="29275">MTNFRFGLVSGFARTADEWTGLARQAERNGFSTMLMPDGAPMMATLPALAAAATATTDLHVGSFVLAVPFRPVNQIVQEAGTMALLTGDRFELGLGAGRPGAEADAEVFDLPYGTPRERIERIGEVIDALATPVDGVYGGTGTRPRVLVAGGGPRMLSMAAAKADTIAFGIPPLTDEAGLAERVKIVRDAAGDRFDEIELCGSVQVVGDDAPEWLAGRMGVSLADLRDAGSVVALSGTPRQMADTLERRRDELGISYVTVPSPFVETFAPVVELLKGR</sequence>
<dbReference type="InterPro" id="IPR051260">
    <property type="entry name" value="Diverse_substr_monoxygenases"/>
</dbReference>
<evidence type="ECO:0000256" key="3">
    <source>
        <dbReference type="ARBA" id="ARBA00023002"/>
    </source>
</evidence>
<proteinExistence type="predicted"/>
<evidence type="ECO:0000259" key="5">
    <source>
        <dbReference type="Pfam" id="PF00296"/>
    </source>
</evidence>
<keyword evidence="7" id="KW-1185">Reference proteome</keyword>